<dbReference type="EMBL" id="VDGI01000004">
    <property type="protein sequence ID" value="TQR20596.1"/>
    <property type="molecule type" value="Genomic_DNA"/>
</dbReference>
<dbReference type="SUPFAM" id="SSF54862">
    <property type="entry name" value="4Fe-4S ferredoxins"/>
    <property type="match status" value="1"/>
</dbReference>
<evidence type="ECO:0000259" key="1">
    <source>
        <dbReference type="Pfam" id="PF06902"/>
    </source>
</evidence>
<keyword evidence="3" id="KW-1185">Reference proteome</keyword>
<dbReference type="OrthoDB" id="9793389at2"/>
<dbReference type="AlphaFoldDB" id="A0A544TT13"/>
<dbReference type="Gene3D" id="3.30.70.20">
    <property type="match status" value="1"/>
</dbReference>
<dbReference type="Proteomes" id="UP000316626">
    <property type="component" value="Unassembled WGS sequence"/>
</dbReference>
<comment type="caution">
    <text evidence="2">The sequence shown here is derived from an EMBL/GenBank/DDBJ whole genome shotgun (WGS) entry which is preliminary data.</text>
</comment>
<feature type="domain" description="Divergent 4Fe-4S mono-cluster" evidence="1">
    <location>
        <begin position="17"/>
        <end position="79"/>
    </location>
</feature>
<proteinExistence type="predicted"/>
<dbReference type="RefSeq" id="WP_142641635.1">
    <property type="nucleotide sequence ID" value="NZ_VDGI01000004.1"/>
</dbReference>
<dbReference type="InterPro" id="IPR010693">
    <property type="entry name" value="Divergent_4Fe-4S_mono-cluster"/>
</dbReference>
<reference evidence="2 3" key="1">
    <citation type="submission" date="2019-06" db="EMBL/GenBank/DDBJ databases">
        <title>Psychrobacillus vulpis sp. nov., a new species isolated from feces of a red fox that inhabits in The Tablas de Daimiel Natural Park, Albacete, Spain.</title>
        <authorList>
            <person name="Rodriguez M."/>
            <person name="Reina J.C."/>
            <person name="Bejar V."/>
            <person name="Llamas I."/>
        </authorList>
    </citation>
    <scope>NUCLEOTIDE SEQUENCE [LARGE SCALE GENOMIC DNA]</scope>
    <source>
        <strain evidence="2 3">Z8</strain>
    </source>
</reference>
<accession>A0A544TT13</accession>
<evidence type="ECO:0000313" key="3">
    <source>
        <dbReference type="Proteomes" id="UP000316626"/>
    </source>
</evidence>
<gene>
    <name evidence="2" type="ORF">FG384_05725</name>
</gene>
<organism evidence="2 3">
    <name type="scientific">Psychrobacillus vulpis</name>
    <dbReference type="NCBI Taxonomy" id="2325572"/>
    <lineage>
        <taxon>Bacteria</taxon>
        <taxon>Bacillati</taxon>
        <taxon>Bacillota</taxon>
        <taxon>Bacilli</taxon>
        <taxon>Bacillales</taxon>
        <taxon>Bacillaceae</taxon>
        <taxon>Psychrobacillus</taxon>
    </lineage>
</organism>
<evidence type="ECO:0000313" key="2">
    <source>
        <dbReference type="EMBL" id="TQR20596.1"/>
    </source>
</evidence>
<sequence length="83" mass="9608">MHEENEKDLIKAGYKKYKSEEIDVFFHAGKCTHAANCIKYLPSTFNMNRKPWVEPSASLHEDVKRVIATCPSNALHFIEHKSF</sequence>
<name>A0A544TT13_9BACI</name>
<dbReference type="Pfam" id="PF06902">
    <property type="entry name" value="Fer4_19"/>
    <property type="match status" value="1"/>
</dbReference>
<protein>
    <recommendedName>
        <fullName evidence="1">Divergent 4Fe-4S mono-cluster domain-containing protein</fullName>
    </recommendedName>
</protein>